<keyword evidence="3" id="KW-1185">Reference proteome</keyword>
<dbReference type="Gene3D" id="2.40.50.660">
    <property type="match status" value="1"/>
</dbReference>
<dbReference type="Proteomes" id="UP001139559">
    <property type="component" value="Unassembled WGS sequence"/>
</dbReference>
<dbReference type="InterPro" id="IPR019635">
    <property type="entry name" value="DUF2500"/>
</dbReference>
<keyword evidence="1" id="KW-0472">Membrane</keyword>
<keyword evidence="1" id="KW-1133">Transmembrane helix</keyword>
<dbReference type="EMBL" id="JAJHVV010000019">
    <property type="protein sequence ID" value="MCK6265740.1"/>
    <property type="molecule type" value="Genomic_DNA"/>
</dbReference>
<dbReference type="RefSeq" id="WP_248010805.1">
    <property type="nucleotide sequence ID" value="NZ_JAJHVV010000019.1"/>
</dbReference>
<feature type="transmembrane region" description="Helical" evidence="1">
    <location>
        <begin position="6"/>
        <end position="24"/>
    </location>
</feature>
<comment type="caution">
    <text evidence="2">The sequence shown here is derived from an EMBL/GenBank/DDBJ whole genome shotgun (WGS) entry which is preliminary data.</text>
</comment>
<accession>A0A9X1XNK2</accession>
<evidence type="ECO:0000313" key="3">
    <source>
        <dbReference type="Proteomes" id="UP001139559"/>
    </source>
</evidence>
<evidence type="ECO:0000256" key="1">
    <source>
        <dbReference type="SAM" id="Phobius"/>
    </source>
</evidence>
<dbReference type="AlphaFoldDB" id="A0A9X1XNK2"/>
<sequence>MPVSMFFAIALLALIAGWVFVRFYRKHMQGENAPEQSVNVTILDKQAIQVPDAEPGEEEEYWIYVQRGPVGPKREFQIGVHYYHALNPGDKGKLTYQGDKFLHFALKR</sequence>
<organism evidence="2 3">
    <name type="scientific">Vibrio amylolyticus</name>
    <dbReference type="NCBI Taxonomy" id="2847292"/>
    <lineage>
        <taxon>Bacteria</taxon>
        <taxon>Pseudomonadati</taxon>
        <taxon>Pseudomonadota</taxon>
        <taxon>Gammaproteobacteria</taxon>
        <taxon>Vibrionales</taxon>
        <taxon>Vibrionaceae</taxon>
        <taxon>Vibrio</taxon>
    </lineage>
</organism>
<keyword evidence="1" id="KW-0812">Transmembrane</keyword>
<reference evidence="2" key="1">
    <citation type="submission" date="2021-11" db="EMBL/GenBank/DDBJ databases">
        <title>Vibrio ZSDE26 sp. nov. and Vibrio ZSDZ34 sp. nov., isolated from coastal seawater in Qingdao.</title>
        <authorList>
            <person name="Zhang P."/>
        </authorList>
    </citation>
    <scope>NUCLEOTIDE SEQUENCE</scope>
    <source>
        <strain evidence="2">ZSDE26</strain>
    </source>
</reference>
<protein>
    <submittedName>
        <fullName evidence="2">DUF2500 domain-containing protein</fullName>
    </submittedName>
</protein>
<evidence type="ECO:0000313" key="2">
    <source>
        <dbReference type="EMBL" id="MCK6265740.1"/>
    </source>
</evidence>
<name>A0A9X1XNK2_9VIBR</name>
<proteinExistence type="predicted"/>
<dbReference type="Pfam" id="PF10694">
    <property type="entry name" value="DUF2500"/>
    <property type="match status" value="1"/>
</dbReference>
<gene>
    <name evidence="2" type="ORF">KP803_20995</name>
</gene>